<reference evidence="14" key="1">
    <citation type="submission" date="2021-03" db="EMBL/GenBank/DDBJ databases">
        <title>Chromosome level genome of the anhydrobiotic midge Polypedilum vanderplanki.</title>
        <authorList>
            <person name="Yoshida Y."/>
            <person name="Kikawada T."/>
            <person name="Gusev O."/>
        </authorList>
    </citation>
    <scope>NUCLEOTIDE SEQUENCE</scope>
    <source>
        <strain evidence="14">NIAS01</strain>
        <tissue evidence="14">Whole body or cell culture</tissue>
    </source>
</reference>
<dbReference type="AlphaFoldDB" id="A0A9J6BB23"/>
<evidence type="ECO:0000313" key="14">
    <source>
        <dbReference type="EMBL" id="KAG5666890.1"/>
    </source>
</evidence>
<dbReference type="Gene3D" id="2.40.10.10">
    <property type="entry name" value="Trypsin-like serine proteases"/>
    <property type="match status" value="1"/>
</dbReference>
<feature type="domain" description="Peptidase S1" evidence="13">
    <location>
        <begin position="118"/>
        <end position="355"/>
    </location>
</feature>
<dbReference type="InterPro" id="IPR001314">
    <property type="entry name" value="Peptidase_S1A"/>
</dbReference>
<evidence type="ECO:0000256" key="3">
    <source>
        <dbReference type="ARBA" id="ARBA00022295"/>
    </source>
</evidence>
<dbReference type="PANTHER" id="PTHR24276:SF91">
    <property type="entry name" value="AT26814P-RELATED"/>
    <property type="match status" value="1"/>
</dbReference>
<dbReference type="InterPro" id="IPR018114">
    <property type="entry name" value="TRYPSIN_HIS"/>
</dbReference>
<dbReference type="InterPro" id="IPR001254">
    <property type="entry name" value="Trypsin_dom"/>
</dbReference>
<keyword evidence="15" id="KW-1185">Reference proteome</keyword>
<evidence type="ECO:0000256" key="5">
    <source>
        <dbReference type="ARBA" id="ARBA00022757"/>
    </source>
</evidence>
<comment type="caution">
    <text evidence="14">The sequence shown here is derived from an EMBL/GenBank/DDBJ whole genome shotgun (WGS) entry which is preliminary data.</text>
</comment>
<dbReference type="Pfam" id="PF16088">
    <property type="entry name" value="BORCS7"/>
    <property type="match status" value="1"/>
</dbReference>
<dbReference type="InterPro" id="IPR009003">
    <property type="entry name" value="Peptidase_S1_PA"/>
</dbReference>
<protein>
    <recommendedName>
        <fullName evidence="3">BLOC-1-related complex subunit 7</fullName>
    </recommendedName>
</protein>
<evidence type="ECO:0000313" key="15">
    <source>
        <dbReference type="Proteomes" id="UP001107558"/>
    </source>
</evidence>
<evidence type="ECO:0000256" key="12">
    <source>
        <dbReference type="RuleBase" id="RU363034"/>
    </source>
</evidence>
<evidence type="ECO:0000256" key="7">
    <source>
        <dbReference type="ARBA" id="ARBA00022825"/>
    </source>
</evidence>
<evidence type="ECO:0000256" key="4">
    <source>
        <dbReference type="ARBA" id="ARBA00022670"/>
    </source>
</evidence>
<accession>A0A9J6BB23</accession>
<dbReference type="GO" id="GO:0007586">
    <property type="term" value="P:digestion"/>
    <property type="evidence" value="ECO:0007669"/>
    <property type="project" value="UniProtKB-KW"/>
</dbReference>
<dbReference type="PANTHER" id="PTHR24276">
    <property type="entry name" value="POLYSERASE-RELATED"/>
    <property type="match status" value="1"/>
</dbReference>
<evidence type="ECO:0000256" key="9">
    <source>
        <dbReference type="ARBA" id="ARBA00023157"/>
    </source>
</evidence>
<comment type="subcellular location">
    <subcellularLocation>
        <location evidence="1">Lysosome membrane</location>
    </subcellularLocation>
</comment>
<evidence type="ECO:0000256" key="10">
    <source>
        <dbReference type="ARBA" id="ARBA00023228"/>
    </source>
</evidence>
<dbReference type="OrthoDB" id="5567844at2759"/>
<dbReference type="PRINTS" id="PR00722">
    <property type="entry name" value="CHYMOTRYPSIN"/>
</dbReference>
<organism evidence="14 15">
    <name type="scientific">Polypedilum vanderplanki</name>
    <name type="common">Sleeping chironomid midge</name>
    <dbReference type="NCBI Taxonomy" id="319348"/>
    <lineage>
        <taxon>Eukaryota</taxon>
        <taxon>Metazoa</taxon>
        <taxon>Ecdysozoa</taxon>
        <taxon>Arthropoda</taxon>
        <taxon>Hexapoda</taxon>
        <taxon>Insecta</taxon>
        <taxon>Pterygota</taxon>
        <taxon>Neoptera</taxon>
        <taxon>Endopterygota</taxon>
        <taxon>Diptera</taxon>
        <taxon>Nematocera</taxon>
        <taxon>Chironomoidea</taxon>
        <taxon>Chironomidae</taxon>
        <taxon>Chironominae</taxon>
        <taxon>Polypedilum</taxon>
        <taxon>Polypedilum</taxon>
    </lineage>
</organism>
<dbReference type="InterPro" id="IPR050430">
    <property type="entry name" value="Peptidase_S1"/>
</dbReference>
<dbReference type="InterPro" id="IPR033116">
    <property type="entry name" value="TRYPSIN_SER"/>
</dbReference>
<dbReference type="CDD" id="cd00190">
    <property type="entry name" value="Tryp_SPc"/>
    <property type="match status" value="1"/>
</dbReference>
<dbReference type="Proteomes" id="UP001107558">
    <property type="component" value="Chromosome 4"/>
</dbReference>
<evidence type="ECO:0000256" key="6">
    <source>
        <dbReference type="ARBA" id="ARBA00022801"/>
    </source>
</evidence>
<evidence type="ECO:0000256" key="11">
    <source>
        <dbReference type="ARBA" id="ARBA00024195"/>
    </source>
</evidence>
<evidence type="ECO:0000256" key="8">
    <source>
        <dbReference type="ARBA" id="ARBA00023136"/>
    </source>
</evidence>
<sequence>MSIASKEHAKAIFAESKRRLSDRVAVNVNNSASVARQIARGSKSSDIIMQSAKQLAQQEVSIENSMKNLNKVKLIQQQLGYQHAAIREGCQILDNVKEQVSSGRTPQYQRTPPRNGRIFGGHPADIADFQHMLVLLDLTFNGFICGASAIHLRWALTAAHCLEFGTPASEINLRGGSTNRLSGGFIFFTQFYTLHPQYDPNWLDFDIALIRVQDSSLMQGPNVTPVPISPPCASSCCHTCEHDSDHVTITGWGLTEHGTFPINLLQITLPVHNHADCDRIWTGIGDFFMCVTSEPGRDSCNGDSGSPLVRFSGESRVQMALVSFGTSQCGTGQAPSVNTRIEYPPIRNWITETTLGDV</sequence>
<keyword evidence="5" id="KW-0222">Digestion</keyword>
<dbReference type="EMBL" id="JADBJN010000004">
    <property type="protein sequence ID" value="KAG5666890.1"/>
    <property type="molecule type" value="Genomic_DNA"/>
</dbReference>
<dbReference type="Pfam" id="PF00089">
    <property type="entry name" value="Trypsin"/>
    <property type="match status" value="1"/>
</dbReference>
<keyword evidence="8" id="KW-0472">Membrane</keyword>
<dbReference type="GO" id="GO:0004252">
    <property type="term" value="F:serine-type endopeptidase activity"/>
    <property type="evidence" value="ECO:0007669"/>
    <property type="project" value="InterPro"/>
</dbReference>
<dbReference type="SUPFAM" id="SSF50494">
    <property type="entry name" value="Trypsin-like serine proteases"/>
    <property type="match status" value="1"/>
</dbReference>
<evidence type="ECO:0000256" key="2">
    <source>
        <dbReference type="ARBA" id="ARBA00005433"/>
    </source>
</evidence>
<keyword evidence="7 12" id="KW-0720">Serine protease</keyword>
<gene>
    <name evidence="14" type="ORF">PVAND_014897</name>
</gene>
<keyword evidence="4 12" id="KW-0645">Protease</keyword>
<evidence type="ECO:0000256" key="1">
    <source>
        <dbReference type="ARBA" id="ARBA00004656"/>
    </source>
</evidence>
<dbReference type="PROSITE" id="PS50240">
    <property type="entry name" value="TRYPSIN_DOM"/>
    <property type="match status" value="1"/>
</dbReference>
<dbReference type="PROSITE" id="PS00135">
    <property type="entry name" value="TRYPSIN_SER"/>
    <property type="match status" value="1"/>
</dbReference>
<dbReference type="SMART" id="SM00020">
    <property type="entry name" value="Tryp_SPc"/>
    <property type="match status" value="1"/>
</dbReference>
<dbReference type="PROSITE" id="PS00134">
    <property type="entry name" value="TRYPSIN_HIS"/>
    <property type="match status" value="1"/>
</dbReference>
<dbReference type="GO" id="GO:0005765">
    <property type="term" value="C:lysosomal membrane"/>
    <property type="evidence" value="ECO:0007669"/>
    <property type="project" value="UniProtKB-SubCell"/>
</dbReference>
<proteinExistence type="inferred from homology"/>
<evidence type="ECO:0000259" key="13">
    <source>
        <dbReference type="PROSITE" id="PS50240"/>
    </source>
</evidence>
<name>A0A9J6BB23_POLVA</name>
<comment type="similarity">
    <text evidence="11">Belongs to the peptidase S1 family. CLIP subfamily.</text>
</comment>
<dbReference type="GO" id="GO:0006508">
    <property type="term" value="P:proteolysis"/>
    <property type="evidence" value="ECO:0007669"/>
    <property type="project" value="UniProtKB-KW"/>
</dbReference>
<dbReference type="InterPro" id="IPR043504">
    <property type="entry name" value="Peptidase_S1_PA_chymotrypsin"/>
</dbReference>
<dbReference type="InterPro" id="IPR032143">
    <property type="entry name" value="BORCS7"/>
</dbReference>
<keyword evidence="6 12" id="KW-0378">Hydrolase</keyword>
<comment type="similarity">
    <text evidence="2">Belongs to the BORCS7 family.</text>
</comment>
<keyword evidence="10" id="KW-0458">Lysosome</keyword>
<keyword evidence="9" id="KW-1015">Disulfide bond</keyword>